<reference evidence="3" key="3">
    <citation type="journal article" date="2018" name="Mol. Plant Microbe Interact.">
        <title>Genome sequence resources for the wheat stripe rust pathogen (Puccinia striiformis f. sp. tritici) and the barley stripe rust pathogen (Puccinia striiformis f. sp. hordei).</title>
        <authorList>
            <person name="Xia C."/>
            <person name="Wang M."/>
            <person name="Yin C."/>
            <person name="Cornejo O.E."/>
            <person name="Hulbert S.H."/>
            <person name="Chen X."/>
        </authorList>
    </citation>
    <scope>NUCLEOTIDE SEQUENCE [LARGE SCALE GENOMIC DNA]</scope>
    <source>
        <strain evidence="3">93TX-2</strain>
    </source>
</reference>
<dbReference type="GO" id="GO:0051118">
    <property type="term" value="F:glucan endo-1,3-alpha-glucosidase activity"/>
    <property type="evidence" value="ECO:0007669"/>
    <property type="project" value="InterPro"/>
</dbReference>
<comment type="caution">
    <text evidence="2">The sequence shown here is derived from an EMBL/GenBank/DDBJ whole genome shotgun (WGS) entry which is preliminary data.</text>
</comment>
<evidence type="ECO:0000313" key="3">
    <source>
        <dbReference type="Proteomes" id="UP000238274"/>
    </source>
</evidence>
<dbReference type="Pfam" id="PF03659">
    <property type="entry name" value="Glyco_hydro_71"/>
    <property type="match status" value="1"/>
</dbReference>
<name>A0A2S4VFW9_9BASI</name>
<evidence type="ECO:0000256" key="1">
    <source>
        <dbReference type="SAM" id="MobiDB-lite"/>
    </source>
</evidence>
<organism evidence="2 3">
    <name type="scientific">Puccinia striiformis</name>
    <dbReference type="NCBI Taxonomy" id="27350"/>
    <lineage>
        <taxon>Eukaryota</taxon>
        <taxon>Fungi</taxon>
        <taxon>Dikarya</taxon>
        <taxon>Basidiomycota</taxon>
        <taxon>Pucciniomycotina</taxon>
        <taxon>Pucciniomycetes</taxon>
        <taxon>Pucciniales</taxon>
        <taxon>Pucciniaceae</taxon>
        <taxon>Puccinia</taxon>
    </lineage>
</organism>
<proteinExistence type="predicted"/>
<dbReference type="EMBL" id="PKSM01000137">
    <property type="protein sequence ID" value="POW08398.1"/>
    <property type="molecule type" value="Genomic_DNA"/>
</dbReference>
<accession>A0A2S4VFW9</accession>
<dbReference type="OrthoDB" id="3257981at2759"/>
<dbReference type="InterPro" id="IPR005197">
    <property type="entry name" value="Glyco_hydro_71"/>
</dbReference>
<keyword evidence="3" id="KW-1185">Reference proteome</keyword>
<feature type="region of interest" description="Disordered" evidence="1">
    <location>
        <begin position="1"/>
        <end position="23"/>
    </location>
</feature>
<evidence type="ECO:0000313" key="2">
    <source>
        <dbReference type="EMBL" id="POW08398.1"/>
    </source>
</evidence>
<dbReference type="Proteomes" id="UP000238274">
    <property type="component" value="Unassembled WGS sequence"/>
</dbReference>
<reference evidence="2 3" key="1">
    <citation type="submission" date="2017-12" db="EMBL/GenBank/DDBJ databases">
        <title>Gene loss provides genomic basis for host adaptation in cereal stripe rust fungi.</title>
        <authorList>
            <person name="Xia C."/>
        </authorList>
    </citation>
    <scope>NUCLEOTIDE SEQUENCE [LARGE SCALE GENOMIC DNA]</scope>
    <source>
        <strain evidence="2 3">93TX-2</strain>
    </source>
</reference>
<dbReference type="AlphaFoldDB" id="A0A2S4VFW9"/>
<sequence length="366" mass="41756">MGNRHSGRKPSSKGLKRSSTSSDEELLIRVIPDHNNPHLAIPEHHHKPGKIKTPRYVFAHVVQGNFQFHEAKDWSADMRLAQQMGIDAVAINIGQDLTNKKQLPLIYEVVKQSSFHIFLSFDMVYYGQCGKAQFIYRGKPLVSTFLGEVPGNFLELRQLCLRKLAKEGKESPELKVSAESIQMIFPLADGMLSWTAWCPVLLSQDHRYKDNLAAVGKQENHITFETQGRRQIYQWRMVQVRIPSAYQKVLRCCAHFEALSKAHVWYRPHPKNVVSKSDSLPIPGGASATEDKMCIAILVSFTKNLQLIKIESGERSYYVKVEEYGTCKLKDLYNQDQSLLGCLVGHPITSEPEVYNFNYWSICIEF</sequence>
<reference evidence="3" key="2">
    <citation type="journal article" date="2018" name="BMC Genomics">
        <title>Genomic insights into host adaptation between the wheat stripe rust pathogen (Puccinia striiformis f. sp. tritici) and the barley stripe rust pathogen (Puccinia striiformis f. sp. hordei).</title>
        <authorList>
            <person name="Xia C."/>
            <person name="Wang M."/>
            <person name="Yin C."/>
            <person name="Cornejo O.E."/>
            <person name="Hulbert S.H."/>
            <person name="Chen X."/>
        </authorList>
    </citation>
    <scope>NUCLEOTIDE SEQUENCE [LARGE SCALE GENOMIC DNA]</scope>
    <source>
        <strain evidence="3">93TX-2</strain>
    </source>
</reference>
<feature type="compositionally biased region" description="Basic residues" evidence="1">
    <location>
        <begin position="1"/>
        <end position="16"/>
    </location>
</feature>
<dbReference type="VEuPathDB" id="FungiDB:PSTT_16043"/>
<gene>
    <name evidence="2" type="ORF">PSHT_09581</name>
</gene>
<feature type="non-terminal residue" evidence="2">
    <location>
        <position position="366"/>
    </location>
</feature>
<protein>
    <submittedName>
        <fullName evidence="2">Uncharacterized protein</fullName>
    </submittedName>
</protein>
<dbReference type="VEuPathDB" id="FungiDB:PSHT_09581"/>